<dbReference type="SUPFAM" id="SSF48452">
    <property type="entry name" value="TPR-like"/>
    <property type="match status" value="1"/>
</dbReference>
<evidence type="ECO:0000313" key="4">
    <source>
        <dbReference type="EMBL" id="OGF99200.1"/>
    </source>
</evidence>
<protein>
    <submittedName>
        <fullName evidence="4">Tol-pal system protein YbgF</fullName>
    </submittedName>
</protein>
<dbReference type="InterPro" id="IPR011990">
    <property type="entry name" value="TPR-like_helical_dom_sf"/>
</dbReference>
<sequence length="179" mass="20199">FSADLNADLRSLKERLSIIEQRINDTDSRLVRLQSDLDSRKSSAAQDQAQDKSRPEKIAPQDVFDLAYKDYTSSNYQMAIEGFTDFLQRYPDSPSVAEAYFYSGGSYQALKKYEEAIKSYSVIAAKYPDSRLHPDALFRIGECLIKLGDKSRGETYYQAVIQKFPDSDAAAAARARLNP</sequence>
<dbReference type="NCBIfam" id="TIGR02795">
    <property type="entry name" value="tol_pal_ybgF"/>
    <property type="match status" value="1"/>
</dbReference>
<proteinExistence type="predicted"/>
<organism evidence="4 5">
    <name type="scientific">Candidatus Glassbacteria bacterium GWA2_58_10</name>
    <dbReference type="NCBI Taxonomy" id="1817865"/>
    <lineage>
        <taxon>Bacteria</taxon>
        <taxon>Candidatus Glassiibacteriota</taxon>
    </lineage>
</organism>
<keyword evidence="1" id="KW-0802">TPR repeat</keyword>
<name>A0A1F5YGA5_9BACT</name>
<comment type="caution">
    <text evidence="4">The sequence shown here is derived from an EMBL/GenBank/DDBJ whole genome shotgun (WGS) entry which is preliminary data.</text>
</comment>
<evidence type="ECO:0000256" key="2">
    <source>
        <dbReference type="SAM" id="Coils"/>
    </source>
</evidence>
<reference evidence="4 5" key="1">
    <citation type="journal article" date="2016" name="Nat. Commun.">
        <title>Thousands of microbial genomes shed light on interconnected biogeochemical processes in an aquifer system.</title>
        <authorList>
            <person name="Anantharaman K."/>
            <person name="Brown C.T."/>
            <person name="Hug L.A."/>
            <person name="Sharon I."/>
            <person name="Castelle C.J."/>
            <person name="Probst A.J."/>
            <person name="Thomas B.C."/>
            <person name="Singh A."/>
            <person name="Wilkins M.J."/>
            <person name="Karaoz U."/>
            <person name="Brodie E.L."/>
            <person name="Williams K.H."/>
            <person name="Hubbard S.S."/>
            <person name="Banfield J.F."/>
        </authorList>
    </citation>
    <scope>NUCLEOTIDE SEQUENCE [LARGE SCALE GENOMIC DNA]</scope>
</reference>
<evidence type="ECO:0000256" key="3">
    <source>
        <dbReference type="SAM" id="MobiDB-lite"/>
    </source>
</evidence>
<dbReference type="Gene3D" id="1.25.40.10">
    <property type="entry name" value="Tetratricopeptide repeat domain"/>
    <property type="match status" value="1"/>
</dbReference>
<feature type="region of interest" description="Disordered" evidence="3">
    <location>
        <begin position="37"/>
        <end position="56"/>
    </location>
</feature>
<gene>
    <name evidence="4" type="ORF">A2Z86_06840</name>
</gene>
<evidence type="ECO:0000256" key="1">
    <source>
        <dbReference type="PROSITE-ProRule" id="PRU00339"/>
    </source>
</evidence>
<dbReference type="PROSITE" id="PS50005">
    <property type="entry name" value="TPR"/>
    <property type="match status" value="1"/>
</dbReference>
<dbReference type="EMBL" id="MFIV01000037">
    <property type="protein sequence ID" value="OGF99200.1"/>
    <property type="molecule type" value="Genomic_DNA"/>
</dbReference>
<keyword evidence="2" id="KW-0175">Coiled coil</keyword>
<feature type="non-terminal residue" evidence="4">
    <location>
        <position position="1"/>
    </location>
</feature>
<dbReference type="AlphaFoldDB" id="A0A1F5YGA5"/>
<dbReference type="InterPro" id="IPR019734">
    <property type="entry name" value="TPR_rpt"/>
</dbReference>
<evidence type="ECO:0000313" key="5">
    <source>
        <dbReference type="Proteomes" id="UP000176992"/>
    </source>
</evidence>
<dbReference type="Pfam" id="PF13174">
    <property type="entry name" value="TPR_6"/>
    <property type="match status" value="2"/>
</dbReference>
<accession>A0A1F5YGA5</accession>
<dbReference type="InterPro" id="IPR014162">
    <property type="entry name" value="CpoB_C"/>
</dbReference>
<feature type="repeat" description="TPR" evidence="1">
    <location>
        <begin position="97"/>
        <end position="130"/>
    </location>
</feature>
<dbReference type="SMART" id="SM00028">
    <property type="entry name" value="TPR"/>
    <property type="match status" value="2"/>
</dbReference>
<feature type="coiled-coil region" evidence="2">
    <location>
        <begin position="2"/>
        <end position="29"/>
    </location>
</feature>
<dbReference type="Proteomes" id="UP000176992">
    <property type="component" value="Unassembled WGS sequence"/>
</dbReference>